<gene>
    <name evidence="5" type="ORF">SAMN05421796_10472</name>
</gene>
<dbReference type="SUPFAM" id="SSF46894">
    <property type="entry name" value="C-terminal effector domain of the bipartite response regulators"/>
    <property type="match status" value="1"/>
</dbReference>
<dbReference type="SMART" id="SM00421">
    <property type="entry name" value="HTH_LUXR"/>
    <property type="match status" value="1"/>
</dbReference>
<dbReference type="Gene3D" id="1.10.10.10">
    <property type="entry name" value="Winged helix-like DNA-binding domain superfamily/Winged helix DNA-binding domain"/>
    <property type="match status" value="1"/>
</dbReference>
<evidence type="ECO:0000313" key="5">
    <source>
        <dbReference type="EMBL" id="SIS82472.1"/>
    </source>
</evidence>
<dbReference type="CDD" id="cd06170">
    <property type="entry name" value="LuxR_C_like"/>
    <property type="match status" value="1"/>
</dbReference>
<dbReference type="GO" id="GO:0003677">
    <property type="term" value="F:DNA binding"/>
    <property type="evidence" value="ECO:0007669"/>
    <property type="project" value="UniProtKB-KW"/>
</dbReference>
<dbReference type="EMBL" id="FTOJ01000004">
    <property type="protein sequence ID" value="SIS82472.1"/>
    <property type="molecule type" value="Genomic_DNA"/>
</dbReference>
<evidence type="ECO:0000256" key="1">
    <source>
        <dbReference type="ARBA" id="ARBA00023015"/>
    </source>
</evidence>
<dbReference type="GO" id="GO:0006355">
    <property type="term" value="P:regulation of DNA-templated transcription"/>
    <property type="evidence" value="ECO:0007669"/>
    <property type="project" value="InterPro"/>
</dbReference>
<dbReference type="InterPro" id="IPR036388">
    <property type="entry name" value="WH-like_DNA-bd_sf"/>
</dbReference>
<keyword evidence="2" id="KW-0238">DNA-binding</keyword>
<reference evidence="6" key="1">
    <citation type="submission" date="2017-01" db="EMBL/GenBank/DDBJ databases">
        <authorList>
            <person name="Varghese N."/>
            <person name="Submissions S."/>
        </authorList>
    </citation>
    <scope>NUCLEOTIDE SEQUENCE [LARGE SCALE GENOMIC DNA]</scope>
    <source>
        <strain evidence="6">DSM 21068</strain>
    </source>
</reference>
<dbReference type="InterPro" id="IPR016032">
    <property type="entry name" value="Sig_transdc_resp-reg_C-effctor"/>
</dbReference>
<accession>A0A1N7M8V4</accession>
<dbReference type="Pfam" id="PF00196">
    <property type="entry name" value="GerE"/>
    <property type="match status" value="1"/>
</dbReference>
<evidence type="ECO:0000259" key="4">
    <source>
        <dbReference type="PROSITE" id="PS50043"/>
    </source>
</evidence>
<dbReference type="PROSITE" id="PS50043">
    <property type="entry name" value="HTH_LUXR_2"/>
    <property type="match status" value="1"/>
</dbReference>
<sequence length="257" mass="30132">MENPEDKHLLSQIWENFAGEDKSKALTKPFIEKIIGEIFSIGNFYYYVVNLADSTISHHHKNILKIHGFSEYPIQLREILELIHPDDIPFVLKAEQAVVEKIKQIGIEHQLFLKPSYCFRMKTKKGKYELFHHQAIHTVMDEDNRLFQSINIHTNIQHITPQNPYTVLITGITPRKDFHQFTVQPTDEKKKSDHPHLTKREIEILILIVKGYSGKEISNLLILSEHTIRSHRKNILKKTNSRNSKELIRKAFEWGLV</sequence>
<evidence type="ECO:0000256" key="3">
    <source>
        <dbReference type="ARBA" id="ARBA00023163"/>
    </source>
</evidence>
<dbReference type="InterPro" id="IPR000792">
    <property type="entry name" value="Tscrpt_reg_LuxR_C"/>
</dbReference>
<feature type="domain" description="HTH luxR-type" evidence="4">
    <location>
        <begin position="190"/>
        <end position="255"/>
    </location>
</feature>
<dbReference type="AlphaFoldDB" id="A0A1N7M8V4"/>
<dbReference type="PRINTS" id="PR00038">
    <property type="entry name" value="HTHLUXR"/>
</dbReference>
<dbReference type="PANTHER" id="PTHR44688">
    <property type="entry name" value="DNA-BINDING TRANSCRIPTIONAL ACTIVATOR DEVR_DOSR"/>
    <property type="match status" value="1"/>
</dbReference>
<organism evidence="5 6">
    <name type="scientific">Chryseobacterium piscicola</name>
    <dbReference type="NCBI Taxonomy" id="551459"/>
    <lineage>
        <taxon>Bacteria</taxon>
        <taxon>Pseudomonadati</taxon>
        <taxon>Bacteroidota</taxon>
        <taxon>Flavobacteriia</taxon>
        <taxon>Flavobacteriales</taxon>
        <taxon>Weeksellaceae</taxon>
        <taxon>Chryseobacterium group</taxon>
        <taxon>Chryseobacterium</taxon>
    </lineage>
</organism>
<keyword evidence="1" id="KW-0805">Transcription regulation</keyword>
<dbReference type="PANTHER" id="PTHR44688:SF16">
    <property type="entry name" value="DNA-BINDING TRANSCRIPTIONAL ACTIVATOR DEVR_DOSR"/>
    <property type="match status" value="1"/>
</dbReference>
<dbReference type="Proteomes" id="UP000186246">
    <property type="component" value="Unassembled WGS sequence"/>
</dbReference>
<dbReference type="OrthoDB" id="965844at2"/>
<dbReference type="Gene3D" id="3.30.450.20">
    <property type="entry name" value="PAS domain"/>
    <property type="match status" value="1"/>
</dbReference>
<dbReference type="RefSeq" id="WP_084566624.1">
    <property type="nucleotide sequence ID" value="NZ_FTOJ01000004.1"/>
</dbReference>
<name>A0A1N7M8V4_9FLAO</name>
<proteinExistence type="predicted"/>
<evidence type="ECO:0000256" key="2">
    <source>
        <dbReference type="ARBA" id="ARBA00023125"/>
    </source>
</evidence>
<dbReference type="STRING" id="551459.SAMN05421796_10472"/>
<evidence type="ECO:0000313" key="6">
    <source>
        <dbReference type="Proteomes" id="UP000186246"/>
    </source>
</evidence>
<keyword evidence="3" id="KW-0804">Transcription</keyword>
<protein>
    <submittedName>
        <fullName evidence="5">Regulatory protein, luxR family</fullName>
    </submittedName>
</protein>